<protein>
    <submittedName>
        <fullName evidence="2">Gag protein</fullName>
    </submittedName>
</protein>
<feature type="non-terminal residue" evidence="2">
    <location>
        <position position="1"/>
    </location>
</feature>
<evidence type="ECO:0000256" key="1">
    <source>
        <dbReference type="SAM" id="MobiDB-lite"/>
    </source>
</evidence>
<sequence>ELERFALNPGLLETQKDVDNGTITTSSQDRNRRT</sequence>
<reference evidence="2" key="1">
    <citation type="journal article" date="1999" name="AIDS Res. Hum. Retroviruses">
        <title>Genetic heterogeneity of HIV type 1 subtypes in Kimpese, rural Democratic Republic of Congo.</title>
        <authorList>
            <person name="Mokili J.L."/>
            <person name="Wade C.M."/>
            <person name="Burns S.M."/>
            <person name="Cutting W.A."/>
            <person name="Bopopi J.M."/>
            <person name="Green S.D."/>
            <person name="Peutherer J.F."/>
            <person name="Simmonds P."/>
        </authorList>
    </citation>
    <scope>NUCLEOTIDE SEQUENCE</scope>
</reference>
<feature type="region of interest" description="Disordered" evidence="1">
    <location>
        <begin position="1"/>
        <end position="34"/>
    </location>
</feature>
<dbReference type="EMBL" id="AF144834">
    <property type="protein sequence ID" value="AAF69060.1"/>
    <property type="molecule type" value="Genomic_DNA"/>
</dbReference>
<proteinExistence type="predicted"/>
<organism evidence="2">
    <name type="scientific">Human immunodeficiency virus type 1</name>
    <name type="common">HIV-1</name>
    <dbReference type="NCBI Taxonomy" id="11676"/>
    <lineage>
        <taxon>Viruses</taxon>
        <taxon>Riboviria</taxon>
        <taxon>Pararnavirae</taxon>
        <taxon>Artverviricota</taxon>
        <taxon>Revtraviricetes</taxon>
        <taxon>Ortervirales</taxon>
        <taxon>Retroviridae</taxon>
        <taxon>Orthoretrovirinae</taxon>
        <taxon>Lentivirus</taxon>
        <taxon>Lentivirus humimdef1</taxon>
    </lineage>
</organism>
<reference evidence="2" key="2">
    <citation type="submission" date="1999-04" db="EMBL/GenBank/DDBJ databases">
        <authorList>
            <person name="Mokili J.L.K."/>
        </authorList>
    </citation>
    <scope>NUCLEOTIDE SEQUENCE</scope>
</reference>
<organismHost>
    <name type="scientific">Homo sapiens</name>
    <name type="common">Human</name>
    <dbReference type="NCBI Taxonomy" id="9606"/>
</organismHost>
<gene>
    <name evidence="2" type="primary">gag</name>
</gene>
<name>Q9INB5_HV1</name>
<evidence type="ECO:0000313" key="2">
    <source>
        <dbReference type="EMBL" id="AAF69060.1"/>
    </source>
</evidence>
<accession>Q9INB5</accession>